<dbReference type="EMBL" id="AAKEFI010000123">
    <property type="protein sequence ID" value="ECR0869683.1"/>
    <property type="molecule type" value="Genomic_DNA"/>
</dbReference>
<dbReference type="InterPro" id="IPR050179">
    <property type="entry name" value="Trans_hexapeptide_repeat"/>
</dbReference>
<comment type="caution">
    <text evidence="3">The sequence shown here is derived from an EMBL/GenBank/DDBJ whole genome shotgun (WGS) entry which is preliminary data.</text>
</comment>
<comment type="similarity">
    <text evidence="1">Belongs to the transferase hexapeptide repeat family.</text>
</comment>
<feature type="binding site" evidence="2">
    <location>
        <position position="71"/>
    </location>
    <ligand>
        <name>substrate</name>
    </ligand>
</feature>
<gene>
    <name evidence="3" type="ORF">B4O36_05720</name>
    <name evidence="4" type="ORF">F0924_09010</name>
</gene>
<evidence type="ECO:0000313" key="3">
    <source>
        <dbReference type="EMBL" id="EAK2235858.1"/>
    </source>
</evidence>
<dbReference type="SUPFAM" id="SSF51161">
    <property type="entry name" value="Trimeric LpxA-like enzymes"/>
    <property type="match status" value="1"/>
</dbReference>
<dbReference type="Gene3D" id="3.40.50.20">
    <property type="match status" value="1"/>
</dbReference>
<evidence type="ECO:0000256" key="2">
    <source>
        <dbReference type="PIRSR" id="PIRSR620019-2"/>
    </source>
</evidence>
<dbReference type="RefSeq" id="WP_002792351.1">
    <property type="nucleotide sequence ID" value="NZ_CP017025.1"/>
</dbReference>
<dbReference type="CDD" id="cd03360">
    <property type="entry name" value="LbH_AT_putative"/>
    <property type="match status" value="1"/>
</dbReference>
<dbReference type="EMBL" id="AACEKM010000004">
    <property type="protein sequence ID" value="EAK2235858.1"/>
    <property type="molecule type" value="Genomic_DNA"/>
</dbReference>
<dbReference type="PANTHER" id="PTHR43300">
    <property type="entry name" value="ACETYLTRANSFERASE"/>
    <property type="match status" value="1"/>
</dbReference>
<name>A0A5Y8F5L1_CAMCO</name>
<evidence type="ECO:0000313" key="4">
    <source>
        <dbReference type="EMBL" id="ECR0869683.1"/>
    </source>
</evidence>
<dbReference type="PANTHER" id="PTHR43300:SF4">
    <property type="entry name" value="ACYL-[ACYL-CARRIER-PROTEIN]--UDP-N-ACETYLGLUCOSAMINE O-ACYLTRANSFERASE"/>
    <property type="match status" value="1"/>
</dbReference>
<reference evidence="3" key="1">
    <citation type="submission" date="2018-05" db="EMBL/GenBank/DDBJ databases">
        <authorList>
            <consortium name="NARMS: The National Antimicrobial Resistance Monitoring System"/>
        </authorList>
    </citation>
    <scope>NUCLEOTIDE SEQUENCE</scope>
    <source>
        <strain evidence="4">FSIS11924115</strain>
        <strain evidence="3">FSIS1710487</strain>
    </source>
</reference>
<dbReference type="AlphaFoldDB" id="A0A5Y8F5L1"/>
<proteinExistence type="inferred from homology"/>
<accession>A0A5Y8F5L1</accession>
<dbReference type="GO" id="GO:0016740">
    <property type="term" value="F:transferase activity"/>
    <property type="evidence" value="ECO:0007669"/>
    <property type="project" value="UniProtKB-KW"/>
</dbReference>
<dbReference type="InterPro" id="IPR011004">
    <property type="entry name" value="Trimer_LpxA-like_sf"/>
</dbReference>
<organism evidence="3">
    <name type="scientific">Campylobacter coli</name>
    <dbReference type="NCBI Taxonomy" id="195"/>
    <lineage>
        <taxon>Bacteria</taxon>
        <taxon>Pseudomonadati</taxon>
        <taxon>Campylobacterota</taxon>
        <taxon>Epsilonproteobacteria</taxon>
        <taxon>Campylobacterales</taxon>
        <taxon>Campylobacteraceae</taxon>
        <taxon>Campylobacter</taxon>
    </lineage>
</organism>
<protein>
    <submittedName>
        <fullName evidence="3">Acetyltransferase</fullName>
    </submittedName>
</protein>
<dbReference type="InterPro" id="IPR020019">
    <property type="entry name" value="AcTrfase_PglD-like"/>
</dbReference>
<dbReference type="NCBIfam" id="TIGR03570">
    <property type="entry name" value="NeuD_NnaD"/>
    <property type="match status" value="1"/>
</dbReference>
<sequence>MKKKLIIIGIGETAKLAYEYFMYDSDYKPCAFAVSKKYKSMDFLYEIPVVNMEDLDQRYSMNEYEVFVAIGSGQLNTERERVYKYIKSLGFKLASYISSKSFIWQNVEIGENCFIMENVTIQPFAKLGNNIIMFPGSLVAHSSNICDNCFISSGCIVSGFCHIGFNTFLGANSTISDNVNIGNFNYIGMGSAIHRNTEDNKLYYIDKITKKSSLSAIQVYITEEENEN</sequence>
<evidence type="ECO:0000256" key="1">
    <source>
        <dbReference type="ARBA" id="ARBA00007274"/>
    </source>
</evidence>
<keyword evidence="3" id="KW-0808">Transferase</keyword>
<dbReference type="Gene3D" id="2.160.10.10">
    <property type="entry name" value="Hexapeptide repeat proteins"/>
    <property type="match status" value="1"/>
</dbReference>